<dbReference type="AlphaFoldDB" id="A0A517TUH1"/>
<dbReference type="SUPFAM" id="SSF50249">
    <property type="entry name" value="Nucleic acid-binding proteins"/>
    <property type="match status" value="1"/>
</dbReference>
<dbReference type="PANTHER" id="PTHR47964:SF1">
    <property type="entry name" value="ATP-DEPENDENT DNA HELICASE HOMOLOG RECG, CHLOROPLASTIC"/>
    <property type="match status" value="1"/>
</dbReference>
<dbReference type="GO" id="GO:0003677">
    <property type="term" value="F:DNA binding"/>
    <property type="evidence" value="ECO:0007669"/>
    <property type="project" value="UniProtKB-KW"/>
</dbReference>
<protein>
    <recommendedName>
        <fullName evidence="2 15">ATP-dependent DNA helicase RecG</fullName>
        <ecNumber evidence="13 15">5.6.2.4</ecNumber>
    </recommendedName>
</protein>
<dbReference type="NCBIfam" id="NF008165">
    <property type="entry name" value="PRK10917.1-3"/>
    <property type="match status" value="1"/>
</dbReference>
<comment type="function">
    <text evidence="15">Plays a critical role in recombination and DNA repair. Helps process Holliday junction intermediates to mature products by catalyzing branch migration. Has replication fork regression activity, unwinds stalled or blocked replication forks to make a HJ that can be resolved. Has a DNA unwinding activity characteristic of a DNA helicase with 3'-5' polarity.</text>
</comment>
<comment type="catalytic activity">
    <reaction evidence="12 15">
        <text>Couples ATP hydrolysis with the unwinding of duplex DNA by translocating in the 3'-5' direction.</text>
        <dbReference type="EC" id="5.6.2.4"/>
    </reaction>
</comment>
<dbReference type="GO" id="GO:0006310">
    <property type="term" value="P:DNA recombination"/>
    <property type="evidence" value="ECO:0007669"/>
    <property type="project" value="UniProtKB-UniRule"/>
</dbReference>
<dbReference type="InterPro" id="IPR011545">
    <property type="entry name" value="DEAD/DEAH_box_helicase_dom"/>
</dbReference>
<dbReference type="NCBIfam" id="TIGR00643">
    <property type="entry name" value="recG"/>
    <property type="match status" value="1"/>
</dbReference>
<evidence type="ECO:0000256" key="2">
    <source>
        <dbReference type="ARBA" id="ARBA00017846"/>
    </source>
</evidence>
<dbReference type="NCBIfam" id="NF008168">
    <property type="entry name" value="PRK10917.2-2"/>
    <property type="match status" value="1"/>
</dbReference>
<dbReference type="Pfam" id="PF00270">
    <property type="entry name" value="DEAD"/>
    <property type="match status" value="1"/>
</dbReference>
<evidence type="ECO:0000256" key="15">
    <source>
        <dbReference type="RuleBase" id="RU363016"/>
    </source>
</evidence>
<organism evidence="18 19">
    <name type="scientific">Lacipirellula limnantheis</name>
    <dbReference type="NCBI Taxonomy" id="2528024"/>
    <lineage>
        <taxon>Bacteria</taxon>
        <taxon>Pseudomonadati</taxon>
        <taxon>Planctomycetota</taxon>
        <taxon>Planctomycetia</taxon>
        <taxon>Pirellulales</taxon>
        <taxon>Lacipirellulaceae</taxon>
        <taxon>Lacipirellula</taxon>
    </lineage>
</organism>
<dbReference type="Proteomes" id="UP000317909">
    <property type="component" value="Chromosome"/>
</dbReference>
<evidence type="ECO:0000256" key="14">
    <source>
        <dbReference type="ARBA" id="ARBA00048988"/>
    </source>
</evidence>
<evidence type="ECO:0000256" key="1">
    <source>
        <dbReference type="ARBA" id="ARBA00007504"/>
    </source>
</evidence>
<feature type="domain" description="Helicase ATP-binding" evidence="16">
    <location>
        <begin position="294"/>
        <end position="455"/>
    </location>
</feature>
<dbReference type="InterPro" id="IPR012340">
    <property type="entry name" value="NA-bd_OB-fold"/>
</dbReference>
<evidence type="ECO:0000259" key="16">
    <source>
        <dbReference type="PROSITE" id="PS51192"/>
    </source>
</evidence>
<comment type="catalytic activity">
    <reaction evidence="14 15">
        <text>ATP + H2O = ADP + phosphate + H(+)</text>
        <dbReference type="Rhea" id="RHEA:13065"/>
        <dbReference type="ChEBI" id="CHEBI:15377"/>
        <dbReference type="ChEBI" id="CHEBI:15378"/>
        <dbReference type="ChEBI" id="CHEBI:30616"/>
        <dbReference type="ChEBI" id="CHEBI:43474"/>
        <dbReference type="ChEBI" id="CHEBI:456216"/>
        <dbReference type="EC" id="5.6.2.4"/>
    </reaction>
</comment>
<evidence type="ECO:0000256" key="6">
    <source>
        <dbReference type="ARBA" id="ARBA00022806"/>
    </source>
</evidence>
<evidence type="ECO:0000256" key="13">
    <source>
        <dbReference type="ARBA" id="ARBA00034808"/>
    </source>
</evidence>
<evidence type="ECO:0000256" key="7">
    <source>
        <dbReference type="ARBA" id="ARBA00022840"/>
    </source>
</evidence>
<gene>
    <name evidence="18" type="primary">recG</name>
    <name evidence="18" type="ORF">I41_11810</name>
</gene>
<comment type="similarity">
    <text evidence="1 15">Belongs to the helicase family. RecG subfamily.</text>
</comment>
<dbReference type="InterPro" id="IPR027417">
    <property type="entry name" value="P-loop_NTPase"/>
</dbReference>
<dbReference type="SMART" id="SM00487">
    <property type="entry name" value="DEXDc"/>
    <property type="match status" value="1"/>
</dbReference>
<sequence>MRGMDSPSNPPHSPAPLDDVKRRLATPVEFIRGVGPGRAQLLERLGLRTANHLLFNFPRDYQDLSDERAIENLQEGQLQSVRGVVTEVAATSSGFGKSRVAVLIADGTGHLRGVWYNQPFMRERFREGMTVLLTATPKLKGLMWEMSHPLVTTLASDEAKIDAKLLPVYSLTEGLSQYHMRRIEQSAVTEFADQLEEVFPPALLKRFQLTPLVESVRAIHQPADREELERARRRFVFQELFVLQLALSIRRSEQRQLKAYELPATPRIDARIRRLLPFELTESQAKAITEISADLALDRPMNRLLQGDVGSGKTIVALYAMLVCVANGRQAALMAPTEILARQHAETLAKLLEESRVEWALLTGGATRSERDDVLRRLADGSLNLVIGTHAVVQEDVKFKELGLVVVDEQHKFGVRQRSALRQGDVAPHYLVMTATPIPRTLSMTLFGDLDISTLQSAPAGRQPINTYLVEADREAKWWHFVRERLNEGRQAFVVAPLVDESENVAAPSVAEAFERLTNGELAAFRVGLLHGRLTSPEKQDVMERFRRGELQVLISTTVIEVGVDVPNASVMTVVGADRFGLAQLHQLRGRVGRGSRAGYCGILLGETNEAARERLDAFAKSTDGFALAELDFALRGPGDLFGTQQHGMPPLRIANLMTDRDVLEEARREAQLLVAADPGLKHADNARLRQQMLTRYGKALELGDVG</sequence>
<evidence type="ECO:0000256" key="10">
    <source>
        <dbReference type="ARBA" id="ARBA00023204"/>
    </source>
</evidence>
<keyword evidence="7 15" id="KW-0067">ATP-binding</keyword>
<dbReference type="PROSITE" id="PS51194">
    <property type="entry name" value="HELICASE_CTER"/>
    <property type="match status" value="1"/>
</dbReference>
<evidence type="ECO:0000256" key="3">
    <source>
        <dbReference type="ARBA" id="ARBA00022741"/>
    </source>
</evidence>
<dbReference type="KEGG" id="llh:I41_11810"/>
<evidence type="ECO:0000256" key="8">
    <source>
        <dbReference type="ARBA" id="ARBA00023125"/>
    </source>
</evidence>
<dbReference type="GO" id="GO:0043138">
    <property type="term" value="F:3'-5' DNA helicase activity"/>
    <property type="evidence" value="ECO:0007669"/>
    <property type="project" value="UniProtKB-EC"/>
</dbReference>
<keyword evidence="19" id="KW-1185">Reference proteome</keyword>
<dbReference type="CDD" id="cd17992">
    <property type="entry name" value="DEXHc_RecG"/>
    <property type="match status" value="1"/>
</dbReference>
<dbReference type="EC" id="5.6.2.4" evidence="13 15"/>
<dbReference type="PANTHER" id="PTHR47964">
    <property type="entry name" value="ATP-DEPENDENT DNA HELICASE HOMOLOG RECG, CHLOROPLASTIC"/>
    <property type="match status" value="1"/>
</dbReference>
<accession>A0A517TUH1</accession>
<keyword evidence="4 15" id="KW-0227">DNA damage</keyword>
<dbReference type="Pfam" id="PF00271">
    <property type="entry name" value="Helicase_C"/>
    <property type="match status" value="1"/>
</dbReference>
<evidence type="ECO:0000256" key="4">
    <source>
        <dbReference type="ARBA" id="ARBA00022763"/>
    </source>
</evidence>
<dbReference type="InterPro" id="IPR004609">
    <property type="entry name" value="ATP-dep_DNA_helicase_RecG"/>
</dbReference>
<dbReference type="EMBL" id="CP036339">
    <property type="protein sequence ID" value="QDT72016.1"/>
    <property type="molecule type" value="Genomic_DNA"/>
</dbReference>
<dbReference type="InterPro" id="IPR033454">
    <property type="entry name" value="RecG_wedge"/>
</dbReference>
<dbReference type="GO" id="GO:0016887">
    <property type="term" value="F:ATP hydrolysis activity"/>
    <property type="evidence" value="ECO:0007669"/>
    <property type="project" value="RHEA"/>
</dbReference>
<keyword evidence="5 15" id="KW-0378">Hydrolase</keyword>
<keyword evidence="8" id="KW-0238">DNA-binding</keyword>
<dbReference type="InterPro" id="IPR014001">
    <property type="entry name" value="Helicase_ATP-bd"/>
</dbReference>
<dbReference type="SMART" id="SM00490">
    <property type="entry name" value="HELICc"/>
    <property type="match status" value="1"/>
</dbReference>
<keyword evidence="10 15" id="KW-0234">DNA repair</keyword>
<keyword evidence="9 15" id="KW-0233">DNA recombination</keyword>
<proteinExistence type="inferred from homology"/>
<dbReference type="GO" id="GO:0006281">
    <property type="term" value="P:DNA repair"/>
    <property type="evidence" value="ECO:0007669"/>
    <property type="project" value="UniProtKB-UniRule"/>
</dbReference>
<dbReference type="Gene3D" id="2.40.50.140">
    <property type="entry name" value="Nucleic acid-binding proteins"/>
    <property type="match status" value="1"/>
</dbReference>
<feature type="domain" description="Helicase C-terminal" evidence="17">
    <location>
        <begin position="464"/>
        <end position="634"/>
    </location>
</feature>
<evidence type="ECO:0000313" key="19">
    <source>
        <dbReference type="Proteomes" id="UP000317909"/>
    </source>
</evidence>
<keyword evidence="3 15" id="KW-0547">Nucleotide-binding</keyword>
<evidence type="ECO:0000256" key="5">
    <source>
        <dbReference type="ARBA" id="ARBA00022801"/>
    </source>
</evidence>
<evidence type="ECO:0000256" key="12">
    <source>
        <dbReference type="ARBA" id="ARBA00034617"/>
    </source>
</evidence>
<evidence type="ECO:0000256" key="11">
    <source>
        <dbReference type="ARBA" id="ARBA00023235"/>
    </source>
</evidence>
<reference evidence="18 19" key="1">
    <citation type="submission" date="2019-02" db="EMBL/GenBank/DDBJ databases">
        <title>Deep-cultivation of Planctomycetes and their phenomic and genomic characterization uncovers novel biology.</title>
        <authorList>
            <person name="Wiegand S."/>
            <person name="Jogler M."/>
            <person name="Boedeker C."/>
            <person name="Pinto D."/>
            <person name="Vollmers J."/>
            <person name="Rivas-Marin E."/>
            <person name="Kohn T."/>
            <person name="Peeters S.H."/>
            <person name="Heuer A."/>
            <person name="Rast P."/>
            <person name="Oberbeckmann S."/>
            <person name="Bunk B."/>
            <person name="Jeske O."/>
            <person name="Meyerdierks A."/>
            <person name="Storesund J.E."/>
            <person name="Kallscheuer N."/>
            <person name="Luecker S."/>
            <person name="Lage O.M."/>
            <person name="Pohl T."/>
            <person name="Merkel B.J."/>
            <person name="Hornburger P."/>
            <person name="Mueller R.-W."/>
            <person name="Bruemmer F."/>
            <person name="Labrenz M."/>
            <person name="Spormann A.M."/>
            <person name="Op den Camp H."/>
            <person name="Overmann J."/>
            <person name="Amann R."/>
            <person name="Jetten M.S.M."/>
            <person name="Mascher T."/>
            <person name="Medema M.H."/>
            <person name="Devos D.P."/>
            <person name="Kaster A.-K."/>
            <person name="Ovreas L."/>
            <person name="Rohde M."/>
            <person name="Galperin M.Y."/>
            <person name="Jogler C."/>
        </authorList>
    </citation>
    <scope>NUCLEOTIDE SEQUENCE [LARGE SCALE GENOMIC DNA]</scope>
    <source>
        <strain evidence="18 19">I41</strain>
    </source>
</reference>
<dbReference type="PROSITE" id="PS51192">
    <property type="entry name" value="HELICASE_ATP_BIND_1"/>
    <property type="match status" value="1"/>
</dbReference>
<dbReference type="CDD" id="cd04488">
    <property type="entry name" value="RecG_wedge_OBF"/>
    <property type="match status" value="1"/>
</dbReference>
<keyword evidence="11" id="KW-0413">Isomerase</keyword>
<evidence type="ECO:0000313" key="18">
    <source>
        <dbReference type="EMBL" id="QDT72016.1"/>
    </source>
</evidence>
<keyword evidence="6 15" id="KW-0347">Helicase</keyword>
<dbReference type="GO" id="GO:0005524">
    <property type="term" value="F:ATP binding"/>
    <property type="evidence" value="ECO:0007669"/>
    <property type="project" value="UniProtKB-KW"/>
</dbReference>
<dbReference type="InterPro" id="IPR045562">
    <property type="entry name" value="RecG_dom3_C"/>
</dbReference>
<dbReference type="InterPro" id="IPR047112">
    <property type="entry name" value="RecG/Mfd"/>
</dbReference>
<dbReference type="Gene3D" id="3.40.50.300">
    <property type="entry name" value="P-loop containing nucleotide triphosphate hydrolases"/>
    <property type="match status" value="2"/>
</dbReference>
<dbReference type="Pfam" id="PF19833">
    <property type="entry name" value="RecG_dom3_C"/>
    <property type="match status" value="1"/>
</dbReference>
<name>A0A517TUH1_9BACT</name>
<evidence type="ECO:0000259" key="17">
    <source>
        <dbReference type="PROSITE" id="PS51194"/>
    </source>
</evidence>
<evidence type="ECO:0000256" key="9">
    <source>
        <dbReference type="ARBA" id="ARBA00023172"/>
    </source>
</evidence>
<dbReference type="SUPFAM" id="SSF52540">
    <property type="entry name" value="P-loop containing nucleoside triphosphate hydrolases"/>
    <property type="match status" value="2"/>
</dbReference>
<dbReference type="InterPro" id="IPR001650">
    <property type="entry name" value="Helicase_C-like"/>
</dbReference>
<dbReference type="Pfam" id="PF17191">
    <property type="entry name" value="RecG_wedge"/>
    <property type="match status" value="1"/>
</dbReference>